<dbReference type="GO" id="GO:0007165">
    <property type="term" value="P:signal transduction"/>
    <property type="evidence" value="ECO:0007669"/>
    <property type="project" value="UniProtKB-KW"/>
</dbReference>
<evidence type="ECO:0000256" key="5">
    <source>
        <dbReference type="ARBA" id="ARBA00023224"/>
    </source>
</evidence>
<comment type="similarity">
    <text evidence="6">Belongs to the methyl-accepting chemotaxis (MCP) protein family.</text>
</comment>
<gene>
    <name evidence="11" type="ORF">SAMN05216326_11034</name>
</gene>
<dbReference type="GO" id="GO:0016020">
    <property type="term" value="C:membrane"/>
    <property type="evidence" value="ECO:0007669"/>
    <property type="project" value="UniProtKB-SubCell"/>
</dbReference>
<dbReference type="AlphaFoldDB" id="A0A1I0BBJ0"/>
<dbReference type="OrthoDB" id="9177152at2"/>
<name>A0A1I0BBJ0_9PROT</name>
<reference evidence="12" key="1">
    <citation type="submission" date="2016-10" db="EMBL/GenBank/DDBJ databases">
        <authorList>
            <person name="Varghese N."/>
            <person name="Submissions S."/>
        </authorList>
    </citation>
    <scope>NUCLEOTIDE SEQUENCE [LARGE SCALE GENOMIC DNA]</scope>
    <source>
        <strain evidence="12">Nm71</strain>
    </source>
</reference>
<protein>
    <submittedName>
        <fullName evidence="11">Twitching motility protein PilJ</fullName>
    </submittedName>
</protein>
<dbReference type="EMBL" id="FOIA01000010">
    <property type="protein sequence ID" value="SET04293.1"/>
    <property type="molecule type" value="Genomic_DNA"/>
</dbReference>
<feature type="domain" description="HAMP" evidence="10">
    <location>
        <begin position="370"/>
        <end position="421"/>
    </location>
</feature>
<dbReference type="PROSITE" id="PS50111">
    <property type="entry name" value="CHEMOTAXIS_TRANSDUC_2"/>
    <property type="match status" value="1"/>
</dbReference>
<evidence type="ECO:0000256" key="2">
    <source>
        <dbReference type="ARBA" id="ARBA00022692"/>
    </source>
</evidence>
<keyword evidence="12" id="KW-1185">Reference proteome</keyword>
<dbReference type="SUPFAM" id="SSF58104">
    <property type="entry name" value="Methyl-accepting chemotaxis protein (MCP) signaling domain"/>
    <property type="match status" value="1"/>
</dbReference>
<evidence type="ECO:0000313" key="11">
    <source>
        <dbReference type="EMBL" id="SET04293.1"/>
    </source>
</evidence>
<dbReference type="Gene3D" id="1.10.287.950">
    <property type="entry name" value="Methyl-accepting chemotaxis protein"/>
    <property type="match status" value="1"/>
</dbReference>
<dbReference type="SMART" id="SM00283">
    <property type="entry name" value="MA"/>
    <property type="match status" value="1"/>
</dbReference>
<dbReference type="PANTHER" id="PTHR32089:SF119">
    <property type="entry name" value="METHYL-ACCEPTING CHEMOTAXIS PROTEIN CTPL"/>
    <property type="match status" value="1"/>
</dbReference>
<dbReference type="Pfam" id="PF00015">
    <property type="entry name" value="MCPsignal"/>
    <property type="match status" value="1"/>
</dbReference>
<keyword evidence="4 8" id="KW-0472">Membrane</keyword>
<evidence type="ECO:0000256" key="8">
    <source>
        <dbReference type="SAM" id="Phobius"/>
    </source>
</evidence>
<dbReference type="RefSeq" id="WP_090657689.1">
    <property type="nucleotide sequence ID" value="NZ_FOIA01000010.1"/>
</dbReference>
<evidence type="ECO:0000256" key="7">
    <source>
        <dbReference type="PROSITE-ProRule" id="PRU00284"/>
    </source>
</evidence>
<keyword evidence="3 8" id="KW-1133">Transmembrane helix</keyword>
<proteinExistence type="inferred from homology"/>
<accession>A0A1I0BBJ0</accession>
<dbReference type="CDD" id="cd11386">
    <property type="entry name" value="MCP_signal"/>
    <property type="match status" value="1"/>
</dbReference>
<evidence type="ECO:0000256" key="6">
    <source>
        <dbReference type="ARBA" id="ARBA00029447"/>
    </source>
</evidence>
<dbReference type="InterPro" id="IPR003660">
    <property type="entry name" value="HAMP_dom"/>
</dbReference>
<keyword evidence="2 8" id="KW-0812">Transmembrane</keyword>
<dbReference type="PANTHER" id="PTHR32089">
    <property type="entry name" value="METHYL-ACCEPTING CHEMOTAXIS PROTEIN MCPB"/>
    <property type="match status" value="1"/>
</dbReference>
<organism evidence="11 12">
    <name type="scientific">Nitrosomonas marina</name>
    <dbReference type="NCBI Taxonomy" id="917"/>
    <lineage>
        <taxon>Bacteria</taxon>
        <taxon>Pseudomonadati</taxon>
        <taxon>Pseudomonadota</taxon>
        <taxon>Betaproteobacteria</taxon>
        <taxon>Nitrosomonadales</taxon>
        <taxon>Nitrosomonadaceae</taxon>
        <taxon>Nitrosomonas</taxon>
    </lineage>
</organism>
<dbReference type="Proteomes" id="UP000199345">
    <property type="component" value="Unassembled WGS sequence"/>
</dbReference>
<dbReference type="InterPro" id="IPR004089">
    <property type="entry name" value="MCPsignal_dom"/>
</dbReference>
<evidence type="ECO:0000256" key="4">
    <source>
        <dbReference type="ARBA" id="ARBA00023136"/>
    </source>
</evidence>
<dbReference type="PROSITE" id="PS50885">
    <property type="entry name" value="HAMP"/>
    <property type="match status" value="1"/>
</dbReference>
<comment type="subcellular location">
    <subcellularLocation>
        <location evidence="1">Membrane</location>
        <topology evidence="1">Multi-pass membrane protein</topology>
    </subcellularLocation>
</comment>
<sequence length="698" mass="76317">MTGIFSKFKSIFKSEKKTKSPVTAPEDNSSSASYSITTQFSAGLFILSALLLVAVLAYNLEQTRKNTARLEITARMQTHTLRLPAVLQLVFSGRKNAFTQLEDSHKRINQYLMLLADGGDFRHHNISAITQTYLKAHLEDLIQNWQPEENKIDLILSHQQTLVDLGQATGAINSTSDALSKKLEELIERLSLTGDSPDTLGAVTAMHTLSQNVIRSVNVVLSSKLPVSEIKKQLSHDRKQFSAILQAFNQGHDILDLTAINDPDTQQLLSMIETFFIQIDNNINTIQTGISDVMAARAAANTIIQQSDEILNSIVALDKALQVEDTNQTELLTLIHVVLVIITIVSLFMFINTLRQKKTLAPKVATSMMDDTQTAMLDLLDDMKKMAEGDLTVRTAVTEDITGVIADAVNFTIDELHTLVKQVNTASTQVVNTSGRAQQISARLLSATQQQSSKIEETTVAVLGMAESINQVSDTASGSAEVAKQSLSAAERGGIAVRESIAGMEQIRTYIQETSKRIKRLGESSQEVGEIIALVSDITEQTNILALNAALQARAAGEAGRGFNTIAQEVQRLAERSAEASKQISRLIKMSQNDTYDTIAAMERSTREVIKGAQKSNIAGKALEEIETISKRLADHVNHIYTATHAQTQAAKQVINNMEEILLITRQTTDGTRQTTASINQISGFASDLKASVANFKI</sequence>
<evidence type="ECO:0000313" key="12">
    <source>
        <dbReference type="Proteomes" id="UP000199345"/>
    </source>
</evidence>
<evidence type="ECO:0000259" key="10">
    <source>
        <dbReference type="PROSITE" id="PS50885"/>
    </source>
</evidence>
<keyword evidence="5 7" id="KW-0807">Transducer</keyword>
<evidence type="ECO:0000256" key="3">
    <source>
        <dbReference type="ARBA" id="ARBA00022989"/>
    </source>
</evidence>
<feature type="domain" description="Methyl-accepting transducer" evidence="9">
    <location>
        <begin position="426"/>
        <end position="662"/>
    </location>
</feature>
<feature type="transmembrane region" description="Helical" evidence="8">
    <location>
        <begin position="40"/>
        <end position="60"/>
    </location>
</feature>
<evidence type="ECO:0000256" key="1">
    <source>
        <dbReference type="ARBA" id="ARBA00004141"/>
    </source>
</evidence>
<evidence type="ECO:0000259" key="9">
    <source>
        <dbReference type="PROSITE" id="PS50111"/>
    </source>
</evidence>
<feature type="transmembrane region" description="Helical" evidence="8">
    <location>
        <begin position="331"/>
        <end position="351"/>
    </location>
</feature>